<keyword evidence="1" id="KW-0472">Membrane</keyword>
<evidence type="ECO:0000256" key="1">
    <source>
        <dbReference type="SAM" id="Phobius"/>
    </source>
</evidence>
<evidence type="ECO:0000313" key="3">
    <source>
        <dbReference type="Proteomes" id="UP000218172"/>
    </source>
</evidence>
<keyword evidence="1" id="KW-1133">Transmembrane helix</keyword>
<name>A0A2A4MPT3_9GAMM</name>
<protein>
    <submittedName>
        <fullName evidence="2">Uncharacterized protein</fullName>
    </submittedName>
</protein>
<dbReference type="EMBL" id="NVQR01000054">
    <property type="protein sequence ID" value="PCH61860.1"/>
    <property type="molecule type" value="Genomic_DNA"/>
</dbReference>
<dbReference type="Proteomes" id="UP000218172">
    <property type="component" value="Unassembled WGS sequence"/>
</dbReference>
<dbReference type="AlphaFoldDB" id="A0A2A4MPT3"/>
<keyword evidence="1" id="KW-0812">Transmembrane</keyword>
<reference evidence="3" key="1">
    <citation type="submission" date="2017-08" db="EMBL/GenBank/DDBJ databases">
        <title>A dynamic microbial community with high functional redundancy inhabits the cold, oxic subseafloor aquifer.</title>
        <authorList>
            <person name="Tully B.J."/>
            <person name="Wheat C.G."/>
            <person name="Glazer B.T."/>
            <person name="Huber J.A."/>
        </authorList>
    </citation>
    <scope>NUCLEOTIDE SEQUENCE [LARGE SCALE GENOMIC DNA]</scope>
</reference>
<accession>A0A2A4MPT3</accession>
<organism evidence="2 3">
    <name type="scientific">SAR86 cluster bacterium</name>
    <dbReference type="NCBI Taxonomy" id="2030880"/>
    <lineage>
        <taxon>Bacteria</taxon>
        <taxon>Pseudomonadati</taxon>
        <taxon>Pseudomonadota</taxon>
        <taxon>Gammaproteobacteria</taxon>
        <taxon>SAR86 cluster</taxon>
    </lineage>
</organism>
<comment type="caution">
    <text evidence="2">The sequence shown here is derived from an EMBL/GenBank/DDBJ whole genome shotgun (WGS) entry which is preliminary data.</text>
</comment>
<gene>
    <name evidence="2" type="ORF">COC19_03980</name>
</gene>
<sequence>MNNSKIAGISAGVIVDAVLIGWMSTAPYLSNQGLGRLPGIIIGGTLTPALEDFSRLNQVSGPVVMKQSGFPPVVVHLSFVATEDGIITATRPDGGYWSQRVRDRGGDGFLRFGDETFAMEATEILDERRIPMMTQWATKAGRSMDEPLYEGSEPMREWEVFFWTPR</sequence>
<evidence type="ECO:0000313" key="2">
    <source>
        <dbReference type="EMBL" id="PCH61860.1"/>
    </source>
</evidence>
<feature type="transmembrane region" description="Helical" evidence="1">
    <location>
        <begin position="6"/>
        <end position="29"/>
    </location>
</feature>
<proteinExistence type="predicted"/>